<dbReference type="PANTHER" id="PTHR30075:SF2">
    <property type="entry name" value="GLYCINE--TRNA LIGASE, CHLOROPLASTIC_MITOCHONDRIAL 2"/>
    <property type="match status" value="1"/>
</dbReference>
<evidence type="ECO:0000313" key="12">
    <source>
        <dbReference type="EMBL" id="MDQ0254366.1"/>
    </source>
</evidence>
<comment type="similarity">
    <text evidence="2 10">Belongs to the class-II aminoacyl-tRNA synthetase family.</text>
</comment>
<evidence type="ECO:0000256" key="8">
    <source>
        <dbReference type="ARBA" id="ARBA00023146"/>
    </source>
</evidence>
<dbReference type="SUPFAM" id="SSF109604">
    <property type="entry name" value="HD-domain/PDEase-like"/>
    <property type="match status" value="1"/>
</dbReference>
<proteinExistence type="inferred from homology"/>
<evidence type="ECO:0000256" key="3">
    <source>
        <dbReference type="ARBA" id="ARBA00022490"/>
    </source>
</evidence>
<evidence type="ECO:0000256" key="4">
    <source>
        <dbReference type="ARBA" id="ARBA00022598"/>
    </source>
</evidence>
<comment type="subunit">
    <text evidence="10">Tetramer of two alpha and two beta subunits.</text>
</comment>
<dbReference type="InterPro" id="IPR008909">
    <property type="entry name" value="DALR_anticod-bd"/>
</dbReference>
<keyword evidence="13" id="KW-1185">Reference proteome</keyword>
<comment type="subcellular location">
    <subcellularLocation>
        <location evidence="1 10">Cytoplasm</location>
    </subcellularLocation>
</comment>
<evidence type="ECO:0000259" key="11">
    <source>
        <dbReference type="Pfam" id="PF05746"/>
    </source>
</evidence>
<dbReference type="EC" id="6.1.1.14" evidence="10"/>
<comment type="catalytic activity">
    <reaction evidence="9 10">
        <text>tRNA(Gly) + glycine + ATP = glycyl-tRNA(Gly) + AMP + diphosphate</text>
        <dbReference type="Rhea" id="RHEA:16013"/>
        <dbReference type="Rhea" id="RHEA-COMP:9664"/>
        <dbReference type="Rhea" id="RHEA-COMP:9683"/>
        <dbReference type="ChEBI" id="CHEBI:30616"/>
        <dbReference type="ChEBI" id="CHEBI:33019"/>
        <dbReference type="ChEBI" id="CHEBI:57305"/>
        <dbReference type="ChEBI" id="CHEBI:78442"/>
        <dbReference type="ChEBI" id="CHEBI:78522"/>
        <dbReference type="ChEBI" id="CHEBI:456215"/>
        <dbReference type="EC" id="6.1.1.14"/>
    </reaction>
</comment>
<dbReference type="Pfam" id="PF05746">
    <property type="entry name" value="DALR_1"/>
    <property type="match status" value="1"/>
</dbReference>
<sequence>MSKGTFLLEIGLEEMPARFVTNSMDQLADNVEDWLKNHRLSFDNIKKYSTPRRLAIVIEGLDDKQADMEEEAKGPSKKIAIDSEGNWTKAAQGFSRGQGVSVEELYFKELKGEEYVFAKKFTEGQSTDVLLKGLKDVILSMQFPKNMKWGSHNLKYVRPIKWLVALFDSKVIPFGIADVHTNNTTLGHRFLGGFATLMKADDYINVLMGEHVIVDPVERKLAIRQQITELSAVEGWNIPIDEDLLEEVNNLVEYPTVLYGSFDERYLNIPEEVLITSMREHQRYFPVKDGDGKLLPYFVTVRNGDHRHLDNVRKGNEKVLRARLADAEFFYQEDLKKPLEEGLKRLESIVYHVELGSIGDKVRRIKELALTLGKDLDMTGERLAKVERAALLSKADLVTHMVGEFPELEGRMGEEYALKSGEDEEVAKGIYEHYLPKQAGDEPPATDIGAIVSVSDKLDTVVTSFGIGLIPTGSQDPHGLRRQTAGIVQIFLTHGWDLDLIQVLTEGIDVAEKRGLLKRDKESVKEDLVEFLKLRVKNLLQEQGVRYDVVDAVLKTDLGQIKTLVNKAHFLQDQLVNPEFKQVVEAFSRVTNISKKATDVRVDFDSNLLEGEAEKELYNSVQEVQAKVRDYLKTGKISFAYEELKGLVPKIHDYFDNTMVMAEDTTLRNNRLKQMQETSKIITTFADFQSIVFHSEE</sequence>
<dbReference type="GO" id="GO:0004820">
    <property type="term" value="F:glycine-tRNA ligase activity"/>
    <property type="evidence" value="ECO:0007669"/>
    <property type="project" value="UniProtKB-EC"/>
</dbReference>
<protein>
    <recommendedName>
        <fullName evidence="10">Glycine--tRNA ligase beta subunit</fullName>
        <ecNumber evidence="10">6.1.1.14</ecNumber>
    </recommendedName>
    <alternativeName>
        <fullName evidence="10">Glycyl-tRNA synthetase beta subunit</fullName>
        <shortName evidence="10">GlyRS</shortName>
    </alternativeName>
</protein>
<evidence type="ECO:0000256" key="7">
    <source>
        <dbReference type="ARBA" id="ARBA00022917"/>
    </source>
</evidence>
<keyword evidence="6 10" id="KW-0067">ATP-binding</keyword>
<dbReference type="RefSeq" id="WP_307324231.1">
    <property type="nucleotide sequence ID" value="NZ_JAUSUG010000005.1"/>
</dbReference>
<keyword evidence="8 10" id="KW-0030">Aminoacyl-tRNA synthetase</keyword>
<reference evidence="12 13" key="1">
    <citation type="submission" date="2023-07" db="EMBL/GenBank/DDBJ databases">
        <title>Genomic Encyclopedia of Type Strains, Phase IV (KMG-IV): sequencing the most valuable type-strain genomes for metagenomic binning, comparative biology and taxonomic classification.</title>
        <authorList>
            <person name="Goeker M."/>
        </authorList>
    </citation>
    <scope>NUCLEOTIDE SEQUENCE [LARGE SCALE GENOMIC DNA]</scope>
    <source>
        <strain evidence="12 13">DSM 9768</strain>
    </source>
</reference>
<feature type="domain" description="DALR anticodon binding" evidence="11">
    <location>
        <begin position="585"/>
        <end position="684"/>
    </location>
</feature>
<accession>A0ABT9ZUI8</accession>
<evidence type="ECO:0000256" key="10">
    <source>
        <dbReference type="HAMAP-Rule" id="MF_00255"/>
    </source>
</evidence>
<evidence type="ECO:0000256" key="1">
    <source>
        <dbReference type="ARBA" id="ARBA00004496"/>
    </source>
</evidence>
<organism evidence="12 13">
    <name type="scientific">Evansella vedderi</name>
    <dbReference type="NCBI Taxonomy" id="38282"/>
    <lineage>
        <taxon>Bacteria</taxon>
        <taxon>Bacillati</taxon>
        <taxon>Bacillota</taxon>
        <taxon>Bacilli</taxon>
        <taxon>Bacillales</taxon>
        <taxon>Bacillaceae</taxon>
        <taxon>Evansella</taxon>
    </lineage>
</organism>
<dbReference type="PANTHER" id="PTHR30075">
    <property type="entry name" value="GLYCYL-TRNA SYNTHETASE"/>
    <property type="match status" value="1"/>
</dbReference>
<dbReference type="InterPro" id="IPR006194">
    <property type="entry name" value="Gly-tRNA-synth_heterodimer"/>
</dbReference>
<keyword evidence="4 10" id="KW-0436">Ligase</keyword>
<dbReference type="InterPro" id="IPR015944">
    <property type="entry name" value="Gly-tRNA-synth_bsu"/>
</dbReference>
<dbReference type="NCBIfam" id="TIGR00211">
    <property type="entry name" value="glyS"/>
    <property type="match status" value="1"/>
</dbReference>
<dbReference type="HAMAP" id="MF_00255">
    <property type="entry name" value="Gly_tRNA_synth_beta"/>
    <property type="match status" value="1"/>
</dbReference>
<dbReference type="Proteomes" id="UP001230005">
    <property type="component" value="Unassembled WGS sequence"/>
</dbReference>
<dbReference type="PRINTS" id="PR01045">
    <property type="entry name" value="TRNASYNTHGB"/>
</dbReference>
<evidence type="ECO:0000256" key="5">
    <source>
        <dbReference type="ARBA" id="ARBA00022741"/>
    </source>
</evidence>
<evidence type="ECO:0000313" key="13">
    <source>
        <dbReference type="Proteomes" id="UP001230005"/>
    </source>
</evidence>
<evidence type="ECO:0000256" key="2">
    <source>
        <dbReference type="ARBA" id="ARBA00008226"/>
    </source>
</evidence>
<comment type="caution">
    <text evidence="12">The sequence shown here is derived from an EMBL/GenBank/DDBJ whole genome shotgun (WGS) entry which is preliminary data.</text>
</comment>
<dbReference type="Pfam" id="PF02092">
    <property type="entry name" value="tRNA_synt_2f"/>
    <property type="match status" value="1"/>
</dbReference>
<name>A0ABT9ZUI8_9BACI</name>
<keyword evidence="7 10" id="KW-0648">Protein biosynthesis</keyword>
<dbReference type="PROSITE" id="PS50861">
    <property type="entry name" value="AA_TRNA_LIGASE_II_GLYAB"/>
    <property type="match status" value="1"/>
</dbReference>
<evidence type="ECO:0000256" key="6">
    <source>
        <dbReference type="ARBA" id="ARBA00022840"/>
    </source>
</evidence>
<gene>
    <name evidence="10" type="primary">glyS</name>
    <name evidence="12" type="ORF">J2S74_001741</name>
</gene>
<dbReference type="EMBL" id="JAUSUG010000005">
    <property type="protein sequence ID" value="MDQ0254366.1"/>
    <property type="molecule type" value="Genomic_DNA"/>
</dbReference>
<evidence type="ECO:0000256" key="9">
    <source>
        <dbReference type="ARBA" id="ARBA00047937"/>
    </source>
</evidence>
<keyword evidence="5 10" id="KW-0547">Nucleotide-binding</keyword>
<keyword evidence="3 10" id="KW-0963">Cytoplasm</keyword>